<evidence type="ECO:0000256" key="10">
    <source>
        <dbReference type="SAM" id="SignalP"/>
    </source>
</evidence>
<evidence type="ECO:0000256" key="8">
    <source>
        <dbReference type="PROSITE-ProRule" id="PRU01360"/>
    </source>
</evidence>
<dbReference type="AlphaFoldDB" id="A0A4Q1CJE4"/>
<accession>A0A4Q1CJE4</accession>
<feature type="domain" description="TonB-dependent receptor-like beta-barrel" evidence="11">
    <location>
        <begin position="509"/>
        <end position="1057"/>
    </location>
</feature>
<dbReference type="InterPro" id="IPR023997">
    <property type="entry name" value="TonB-dep_OMP_SusC/RagA_CS"/>
</dbReference>
<dbReference type="OrthoDB" id="9768177at2"/>
<keyword evidence="14" id="KW-1185">Reference proteome</keyword>
<keyword evidence="2 8" id="KW-0813">Transport</keyword>
<dbReference type="InterPro" id="IPR023996">
    <property type="entry name" value="TonB-dep_OMP_SusC/RagA"/>
</dbReference>
<dbReference type="InterPro" id="IPR000531">
    <property type="entry name" value="Beta-barrel_TonB"/>
</dbReference>
<dbReference type="InterPro" id="IPR039426">
    <property type="entry name" value="TonB-dep_rcpt-like"/>
</dbReference>
<gene>
    <name evidence="13" type="ORF">ESA94_09475</name>
</gene>
<evidence type="ECO:0000256" key="2">
    <source>
        <dbReference type="ARBA" id="ARBA00022448"/>
    </source>
</evidence>
<dbReference type="EMBL" id="SDHW01000002">
    <property type="protein sequence ID" value="RXK60683.1"/>
    <property type="molecule type" value="Genomic_DNA"/>
</dbReference>
<dbReference type="NCBIfam" id="TIGR04057">
    <property type="entry name" value="SusC_RagA_signa"/>
    <property type="match status" value="1"/>
</dbReference>
<evidence type="ECO:0000313" key="14">
    <source>
        <dbReference type="Proteomes" id="UP000290204"/>
    </source>
</evidence>
<dbReference type="Proteomes" id="UP000290204">
    <property type="component" value="Unassembled WGS sequence"/>
</dbReference>
<evidence type="ECO:0000256" key="7">
    <source>
        <dbReference type="ARBA" id="ARBA00023237"/>
    </source>
</evidence>
<dbReference type="Pfam" id="PF07715">
    <property type="entry name" value="Plug"/>
    <property type="match status" value="1"/>
</dbReference>
<proteinExistence type="inferred from homology"/>
<organism evidence="13 14">
    <name type="scientific">Lacibacter luteus</name>
    <dbReference type="NCBI Taxonomy" id="2508719"/>
    <lineage>
        <taxon>Bacteria</taxon>
        <taxon>Pseudomonadati</taxon>
        <taxon>Bacteroidota</taxon>
        <taxon>Chitinophagia</taxon>
        <taxon>Chitinophagales</taxon>
        <taxon>Chitinophagaceae</taxon>
        <taxon>Lacibacter</taxon>
    </lineage>
</organism>
<dbReference type="InterPro" id="IPR008969">
    <property type="entry name" value="CarboxyPept-like_regulatory"/>
</dbReference>
<keyword evidence="10" id="KW-0732">Signal</keyword>
<evidence type="ECO:0000259" key="11">
    <source>
        <dbReference type="Pfam" id="PF00593"/>
    </source>
</evidence>
<keyword evidence="5 9" id="KW-0798">TonB box</keyword>
<evidence type="ECO:0000259" key="12">
    <source>
        <dbReference type="Pfam" id="PF07715"/>
    </source>
</evidence>
<dbReference type="GO" id="GO:0009279">
    <property type="term" value="C:cell outer membrane"/>
    <property type="evidence" value="ECO:0007669"/>
    <property type="project" value="UniProtKB-SubCell"/>
</dbReference>
<comment type="similarity">
    <text evidence="8 9">Belongs to the TonB-dependent receptor family.</text>
</comment>
<evidence type="ECO:0000256" key="4">
    <source>
        <dbReference type="ARBA" id="ARBA00022692"/>
    </source>
</evidence>
<dbReference type="Pfam" id="PF00593">
    <property type="entry name" value="TonB_dep_Rec_b-barrel"/>
    <property type="match status" value="1"/>
</dbReference>
<dbReference type="SUPFAM" id="SSF56935">
    <property type="entry name" value="Porins"/>
    <property type="match status" value="1"/>
</dbReference>
<sequence>MKLFAPIMLRQCSARGFTKTLRIMKLSAFLLFAFCLHVSAKSDAQNVSLSEKNVSLQKVFKVIKKQTGYDFWYENQLLAKGEKVTVVANNQPLAEVLDLCFKNQPFTWSIVGKIIVVKPRDVKPVSEPDPLPPPPPPSVDVKGKVLNEKGEPVSSASVTVKGSNVGTTTNAEGEFSLSVPDGKKILIISSVGYHDEEVNIGNGGTLTVTLKLKPVTTEEIVVVGYGTQRQKDLTGAVSAISSKDFNEGMVLSPQQSIQGKISGVNISTNSGKPGGSNTVRVRGGTSLTSSNDPLYVIDGVPISNSAGVGQANINNYGIDVFDQEPTNPLMTLNPDDIESVTVLKDASATAIYGARAANGVIVITTKKGSTGRAKVTVGSSMSVSKIAGTLDVLSAADYRKGVASLGLAIDDKGANTDWQDLIYRTGVSQDHYLSMAGGANKTTYRASIGFGKQQGVMLASELSRTNARVNINHSALNDKLTFDMRLNYGQTFSKQAPVSNTVGSEFGTSMNYEALVFNPTYPVRDPNGNYYFVAPYRVNPVSYSDQILDQLTNNRFLGNLSTTLKIIDPLSVNVNLGYTNQNINRNSYISKNNLIGQGTNGYASVQKLEDYSKLLEALIRYNKRFGKHSLEAMGGYSYQYFVSEGDRTTATGFLSDEFKWYSLQAASNITGVNTFKGTNTLISFYTRANYNYDDRFLLTGTLRRDGSSRFGSGNKWGMFPSGSFAWRISREKFFNVKPVSDLKLRVSYGVTGNQEIGNLNSITTLGATSAGYIVGGQRITTVLPQQYANPNLRWEQTAQFDAGIDFTLFEGRLRGVVDYYVKKTTDLLLRIPVPSPTAVSTQLANVGSVQNKGVEIELTGKIIDKNTFKWESNFNISFNKNKVLSLSNEQFSGNNILMAPLQGTVSLGKYAQLILPNQPLGTFWGPRFDGIKSGKETFVAGADTIIGCAQPKFIFGLVNTFRYKQWSLNFLFRGSVGNDVFNLTAANMSYLSNLPGKNVLSSALTSGLNRDAPKVYSSRWIEDGSFVRLENLTLSYEVPVKKTFISAVNVFASGQNLLLFTKYSGVDPEVNAEVSRTGTAPLGIDYLGYPRARSFSFGFNMTF</sequence>
<evidence type="ECO:0000256" key="6">
    <source>
        <dbReference type="ARBA" id="ARBA00023136"/>
    </source>
</evidence>
<feature type="signal peptide" evidence="10">
    <location>
        <begin position="1"/>
        <end position="40"/>
    </location>
</feature>
<dbReference type="FunFam" id="2.170.130.10:FF:000008">
    <property type="entry name" value="SusC/RagA family TonB-linked outer membrane protein"/>
    <property type="match status" value="1"/>
</dbReference>
<dbReference type="InterPro" id="IPR012910">
    <property type="entry name" value="Plug_dom"/>
</dbReference>
<feature type="chain" id="PRO_5020898342" evidence="10">
    <location>
        <begin position="41"/>
        <end position="1103"/>
    </location>
</feature>
<evidence type="ECO:0000256" key="9">
    <source>
        <dbReference type="RuleBase" id="RU003357"/>
    </source>
</evidence>
<dbReference type="PROSITE" id="PS52016">
    <property type="entry name" value="TONB_DEPENDENT_REC_3"/>
    <property type="match status" value="1"/>
</dbReference>
<dbReference type="SUPFAM" id="SSF49464">
    <property type="entry name" value="Carboxypeptidase regulatory domain-like"/>
    <property type="match status" value="1"/>
</dbReference>
<evidence type="ECO:0000256" key="3">
    <source>
        <dbReference type="ARBA" id="ARBA00022452"/>
    </source>
</evidence>
<protein>
    <submittedName>
        <fullName evidence="13">SusC/RagA family TonB-linked outer membrane protein</fullName>
    </submittedName>
</protein>
<comment type="subcellular location">
    <subcellularLocation>
        <location evidence="1 8">Cell outer membrane</location>
        <topology evidence="1 8">Multi-pass membrane protein</topology>
    </subcellularLocation>
</comment>
<keyword evidence="7 8" id="KW-0998">Cell outer membrane</keyword>
<evidence type="ECO:0000256" key="5">
    <source>
        <dbReference type="ARBA" id="ARBA00023077"/>
    </source>
</evidence>
<dbReference type="NCBIfam" id="TIGR04056">
    <property type="entry name" value="OMP_RagA_SusC"/>
    <property type="match status" value="1"/>
</dbReference>
<name>A0A4Q1CJE4_9BACT</name>
<dbReference type="Pfam" id="PF13715">
    <property type="entry name" value="CarbopepD_reg_2"/>
    <property type="match status" value="1"/>
</dbReference>
<keyword evidence="3 8" id="KW-1134">Transmembrane beta strand</keyword>
<keyword evidence="4 8" id="KW-0812">Transmembrane</keyword>
<feature type="domain" description="TonB-dependent receptor plug" evidence="12">
    <location>
        <begin position="230"/>
        <end position="360"/>
    </location>
</feature>
<reference evidence="13 14" key="1">
    <citation type="submission" date="2019-01" db="EMBL/GenBank/DDBJ databases">
        <title>Lacibacter sp. strain TTM-7.</title>
        <authorList>
            <person name="Chen W.-M."/>
        </authorList>
    </citation>
    <scope>NUCLEOTIDE SEQUENCE [LARGE SCALE GENOMIC DNA]</scope>
    <source>
        <strain evidence="13 14">TTM-7</strain>
    </source>
</reference>
<keyword evidence="6 8" id="KW-0472">Membrane</keyword>
<dbReference type="Gene3D" id="2.170.130.10">
    <property type="entry name" value="TonB-dependent receptor, plug domain"/>
    <property type="match status" value="1"/>
</dbReference>
<dbReference type="Gene3D" id="2.60.40.1120">
    <property type="entry name" value="Carboxypeptidase-like, regulatory domain"/>
    <property type="match status" value="1"/>
</dbReference>
<dbReference type="Gene3D" id="2.40.170.20">
    <property type="entry name" value="TonB-dependent receptor, beta-barrel domain"/>
    <property type="match status" value="1"/>
</dbReference>
<dbReference type="InterPro" id="IPR036942">
    <property type="entry name" value="Beta-barrel_TonB_sf"/>
</dbReference>
<evidence type="ECO:0000256" key="1">
    <source>
        <dbReference type="ARBA" id="ARBA00004571"/>
    </source>
</evidence>
<dbReference type="InterPro" id="IPR037066">
    <property type="entry name" value="Plug_dom_sf"/>
</dbReference>
<evidence type="ECO:0000313" key="13">
    <source>
        <dbReference type="EMBL" id="RXK60683.1"/>
    </source>
</evidence>
<comment type="caution">
    <text evidence="13">The sequence shown here is derived from an EMBL/GenBank/DDBJ whole genome shotgun (WGS) entry which is preliminary data.</text>
</comment>